<evidence type="ECO:0000256" key="1">
    <source>
        <dbReference type="SAM" id="MobiDB-lite"/>
    </source>
</evidence>
<name>A0ABQ8LLS3_LABRO</name>
<reference evidence="3 4" key="1">
    <citation type="submission" date="2022-01" db="EMBL/GenBank/DDBJ databases">
        <title>A high-quality chromosome-level genome assembly of rohu carp, Labeo rohita.</title>
        <authorList>
            <person name="Arick M.A. II"/>
            <person name="Hsu C.-Y."/>
            <person name="Magbanua Z."/>
            <person name="Pechanova O."/>
            <person name="Grover C."/>
            <person name="Miller E."/>
            <person name="Thrash A."/>
            <person name="Ezzel L."/>
            <person name="Alam S."/>
            <person name="Benzie J."/>
            <person name="Hamilton M."/>
            <person name="Karsi A."/>
            <person name="Lawrence M.L."/>
            <person name="Peterson D.G."/>
        </authorList>
    </citation>
    <scope>NUCLEOTIDE SEQUENCE [LARGE SCALE GENOMIC DNA]</scope>
    <source>
        <strain evidence="4">BAU-BD-2019</strain>
        <tissue evidence="3">Blood</tissue>
    </source>
</reference>
<keyword evidence="2" id="KW-0812">Transmembrane</keyword>
<protein>
    <submittedName>
        <fullName evidence="3">Protein huluwa</fullName>
    </submittedName>
</protein>
<proteinExistence type="predicted"/>
<dbReference type="Proteomes" id="UP000830375">
    <property type="component" value="Unassembled WGS sequence"/>
</dbReference>
<feature type="transmembrane region" description="Helical" evidence="2">
    <location>
        <begin position="20"/>
        <end position="46"/>
    </location>
</feature>
<accession>A0ABQ8LLS3</accession>
<keyword evidence="2" id="KW-1133">Transmembrane helix</keyword>
<dbReference type="EMBL" id="JACTAM010000021">
    <property type="protein sequence ID" value="KAI2651607.1"/>
    <property type="molecule type" value="Genomic_DNA"/>
</dbReference>
<evidence type="ECO:0000313" key="4">
    <source>
        <dbReference type="Proteomes" id="UP000830375"/>
    </source>
</evidence>
<comment type="caution">
    <text evidence="3">The sequence shown here is derived from an EMBL/GenBank/DDBJ whole genome shotgun (WGS) entry which is preliminary data.</text>
</comment>
<keyword evidence="4" id="KW-1185">Reference proteome</keyword>
<evidence type="ECO:0000256" key="2">
    <source>
        <dbReference type="SAM" id="Phobius"/>
    </source>
</evidence>
<sequence>MSQLGSAVPSSNLPEGLPVSSLALLILVLIPCVLLLLLLNCLFVGYKLFRMTRRKRDRCGSEMSLMHSSFSTRQRITRFSDEPLFAPNRKVNYVSVSEPMLAPPITSSLTSSAERRATGQRARFLRPDGATYAGSESLRVPNWRTSAPVLLESSDSDTDRVNTVPPNSPALHVTPNGFSMPMTSMRRSSTMELESAPLDKIHVECESASIIPPENSCYVASSSPSAGGSGLDSDFGASAGVSLRILSMDSDGFPGSAWASAMEWDYYDPSYVTQNHVPKHRPHAPPHHHQTVLGLEPECHRETEELQNKTQFSHSHSRTSVELSLDFSGCNALKNFHLLF</sequence>
<evidence type="ECO:0000313" key="3">
    <source>
        <dbReference type="EMBL" id="KAI2651607.1"/>
    </source>
</evidence>
<organism evidence="3 4">
    <name type="scientific">Labeo rohita</name>
    <name type="common">Indian major carp</name>
    <name type="synonym">Cyprinus rohita</name>
    <dbReference type="NCBI Taxonomy" id="84645"/>
    <lineage>
        <taxon>Eukaryota</taxon>
        <taxon>Metazoa</taxon>
        <taxon>Chordata</taxon>
        <taxon>Craniata</taxon>
        <taxon>Vertebrata</taxon>
        <taxon>Euteleostomi</taxon>
        <taxon>Actinopterygii</taxon>
        <taxon>Neopterygii</taxon>
        <taxon>Teleostei</taxon>
        <taxon>Ostariophysi</taxon>
        <taxon>Cypriniformes</taxon>
        <taxon>Cyprinidae</taxon>
        <taxon>Labeoninae</taxon>
        <taxon>Labeonini</taxon>
        <taxon>Labeo</taxon>
    </lineage>
</organism>
<keyword evidence="2" id="KW-0472">Membrane</keyword>
<feature type="region of interest" description="Disordered" evidence="1">
    <location>
        <begin position="154"/>
        <end position="179"/>
    </location>
</feature>
<gene>
    <name evidence="3" type="ORF">H4Q32_019737</name>
</gene>